<dbReference type="PROSITE" id="PS51329">
    <property type="entry name" value="C_CAP_COFACTOR_C"/>
    <property type="match status" value="1"/>
</dbReference>
<dbReference type="InterPro" id="IPR027684">
    <property type="entry name" value="TBCC"/>
</dbReference>
<dbReference type="EMBL" id="CAWYQH010000097">
    <property type="protein sequence ID" value="CAK8683857.1"/>
    <property type="molecule type" value="Genomic_DNA"/>
</dbReference>
<dbReference type="InterPro" id="IPR006599">
    <property type="entry name" value="CARP_motif"/>
</dbReference>
<accession>A0ABP0FWA0</accession>
<evidence type="ECO:0000256" key="2">
    <source>
        <dbReference type="ARBA" id="ARBA00008848"/>
    </source>
</evidence>
<sequence length="342" mass="39065">MASKPAEALHLTDSDYNQKKKEQISSRLQKRDQTRLTDADRRRAVREEAKVTEEKLSFFTKHFQEEFQNIENMIKCEAISSGDRTSLLEHFDSITASFQRLQKFFNDSVMFLSSYESRKAQSQLTSLQAKINDKRAEMLPKKKFAFKSKTKSSTDTVTATSKPSVMEKYSNKAAQFKQDCEVSGQNNESITLKSDDINLKDVSLSHLTGCKIFLFGAPGTVHISDVKGCTIVIGPVSGSVFVDRCHDTTIAAGCQQLRVHHTHDTDFYLHVTSRAIIEDTTNVRFAPYNVEYVDREKHFQLSGLDKSKNNWTEIDDFNWLAMDTASPNWKLIDESERKTTWE</sequence>
<comment type="subunit">
    <text evidence="6">Supercomplex made of cofactors A to E. Cofactors A and D function by capturing and stabilizing tubulin in a quasi-native conformation. Cofactor E binds to the cofactor D-tubulin complex; interaction with cofactor C then causes the release of tubulin polypeptides that are committed to the native state.</text>
</comment>
<evidence type="ECO:0000256" key="7">
    <source>
        <dbReference type="SAM" id="MobiDB-lite"/>
    </source>
</evidence>
<comment type="similarity">
    <text evidence="2">Belongs to the TBCC family.</text>
</comment>
<dbReference type="InterPro" id="IPR017901">
    <property type="entry name" value="C-CAP_CF_C-like"/>
</dbReference>
<keyword evidence="3" id="KW-0963">Cytoplasm</keyword>
<evidence type="ECO:0000256" key="4">
    <source>
        <dbReference type="ARBA" id="ARBA00022990"/>
    </source>
</evidence>
<comment type="caution">
    <text evidence="9">The sequence shown here is derived from an EMBL/GenBank/DDBJ whole genome shotgun (WGS) entry which is preliminary data.</text>
</comment>
<dbReference type="InterPro" id="IPR031925">
    <property type="entry name" value="TBCC_N"/>
</dbReference>
<dbReference type="Gene3D" id="1.20.58.1250">
    <property type="entry name" value="Tubulin Binding Cofactor C, N-terminal domain"/>
    <property type="match status" value="1"/>
</dbReference>
<evidence type="ECO:0000313" key="9">
    <source>
        <dbReference type="EMBL" id="CAK8683857.1"/>
    </source>
</evidence>
<feature type="region of interest" description="Disordered" evidence="7">
    <location>
        <begin position="1"/>
        <end position="41"/>
    </location>
</feature>
<dbReference type="Pfam" id="PF07986">
    <property type="entry name" value="TBCC"/>
    <property type="match status" value="1"/>
</dbReference>
<dbReference type="PANTHER" id="PTHR15139">
    <property type="entry name" value="TUBULIN FOLDING COFACTOR C"/>
    <property type="match status" value="1"/>
</dbReference>
<dbReference type="Proteomes" id="UP001642483">
    <property type="component" value="Unassembled WGS sequence"/>
</dbReference>
<dbReference type="InterPro" id="IPR016098">
    <property type="entry name" value="CAP/MinC_C"/>
</dbReference>
<dbReference type="InterPro" id="IPR012945">
    <property type="entry name" value="Tubulin-bd_cofactor_C_dom"/>
</dbReference>
<dbReference type="InterPro" id="IPR038397">
    <property type="entry name" value="TBCC_N_sf"/>
</dbReference>
<keyword evidence="5" id="KW-0143">Chaperone</keyword>
<protein>
    <recommendedName>
        <fullName evidence="8">C-CAP/cofactor C-like domain-containing protein</fullName>
    </recommendedName>
</protein>
<feature type="compositionally biased region" description="Basic and acidic residues" evidence="7">
    <location>
        <begin position="10"/>
        <end position="41"/>
    </location>
</feature>
<evidence type="ECO:0000259" key="8">
    <source>
        <dbReference type="PROSITE" id="PS51329"/>
    </source>
</evidence>
<evidence type="ECO:0000313" key="10">
    <source>
        <dbReference type="Proteomes" id="UP001642483"/>
    </source>
</evidence>
<name>A0ABP0FWA0_CLALP</name>
<organism evidence="9 10">
    <name type="scientific">Clavelina lepadiformis</name>
    <name type="common">Light-bulb sea squirt</name>
    <name type="synonym">Ascidia lepadiformis</name>
    <dbReference type="NCBI Taxonomy" id="159417"/>
    <lineage>
        <taxon>Eukaryota</taxon>
        <taxon>Metazoa</taxon>
        <taxon>Chordata</taxon>
        <taxon>Tunicata</taxon>
        <taxon>Ascidiacea</taxon>
        <taxon>Aplousobranchia</taxon>
        <taxon>Clavelinidae</taxon>
        <taxon>Clavelina</taxon>
    </lineage>
</organism>
<evidence type="ECO:0000256" key="5">
    <source>
        <dbReference type="ARBA" id="ARBA00023186"/>
    </source>
</evidence>
<keyword evidence="10" id="KW-1185">Reference proteome</keyword>
<feature type="domain" description="C-CAP/cofactor C-like" evidence="8">
    <location>
        <begin position="163"/>
        <end position="319"/>
    </location>
</feature>
<dbReference type="Pfam" id="PF16752">
    <property type="entry name" value="TBCC_N"/>
    <property type="match status" value="1"/>
</dbReference>
<reference evidence="9 10" key="1">
    <citation type="submission" date="2024-02" db="EMBL/GenBank/DDBJ databases">
        <authorList>
            <person name="Daric V."/>
            <person name="Darras S."/>
        </authorList>
    </citation>
    <scope>NUCLEOTIDE SEQUENCE [LARGE SCALE GENOMIC DNA]</scope>
</reference>
<dbReference type="Gene3D" id="2.160.20.70">
    <property type="match status" value="1"/>
</dbReference>
<comment type="subcellular location">
    <subcellularLocation>
        <location evidence="1">Cytoplasm</location>
    </subcellularLocation>
</comment>
<dbReference type="PANTHER" id="PTHR15139:SF0">
    <property type="entry name" value="TUBULIN-SPECIFIC CHAPERONE C"/>
    <property type="match status" value="1"/>
</dbReference>
<evidence type="ECO:0000256" key="3">
    <source>
        <dbReference type="ARBA" id="ARBA00022490"/>
    </source>
</evidence>
<evidence type="ECO:0000256" key="6">
    <source>
        <dbReference type="ARBA" id="ARBA00026055"/>
    </source>
</evidence>
<proteinExistence type="inferred from homology"/>
<dbReference type="SMART" id="SM00673">
    <property type="entry name" value="CARP"/>
    <property type="match status" value="2"/>
</dbReference>
<gene>
    <name evidence="9" type="ORF">CVLEPA_LOCUS14880</name>
</gene>
<evidence type="ECO:0000256" key="1">
    <source>
        <dbReference type="ARBA" id="ARBA00004496"/>
    </source>
</evidence>
<keyword evidence="4" id="KW-0007">Acetylation</keyword>